<evidence type="ECO:0000313" key="1">
    <source>
        <dbReference type="EMBL" id="MCH6167254.1"/>
    </source>
</evidence>
<comment type="caution">
    <text evidence="1">The sequence shown here is derived from an EMBL/GenBank/DDBJ whole genome shotgun (WGS) entry which is preliminary data.</text>
</comment>
<gene>
    <name evidence="1" type="ORF">MMF94_16345</name>
</gene>
<proteinExistence type="predicted"/>
<organism evidence="1 2">
    <name type="scientific">Pseudonocardia alaniniphila</name>
    <dbReference type="NCBI Taxonomy" id="75291"/>
    <lineage>
        <taxon>Bacteria</taxon>
        <taxon>Bacillati</taxon>
        <taxon>Actinomycetota</taxon>
        <taxon>Actinomycetes</taxon>
        <taxon>Pseudonocardiales</taxon>
        <taxon>Pseudonocardiaceae</taxon>
        <taxon>Pseudonocardia</taxon>
    </lineage>
</organism>
<dbReference type="Proteomes" id="UP001299970">
    <property type="component" value="Unassembled WGS sequence"/>
</dbReference>
<reference evidence="1 2" key="1">
    <citation type="submission" date="2022-03" db="EMBL/GenBank/DDBJ databases">
        <title>Pseudonocardia alaer sp. nov., a novel actinomycete isolated from reed forest soil.</title>
        <authorList>
            <person name="Wang L."/>
        </authorList>
    </citation>
    <scope>NUCLEOTIDE SEQUENCE [LARGE SCALE GENOMIC DNA]</scope>
    <source>
        <strain evidence="1 2">Y-16303</strain>
    </source>
</reference>
<accession>A0ABS9TFD6</accession>
<name>A0ABS9TFD6_9PSEU</name>
<protein>
    <submittedName>
        <fullName evidence="1">Uncharacterized protein</fullName>
    </submittedName>
</protein>
<dbReference type="RefSeq" id="WP_241037519.1">
    <property type="nucleotide sequence ID" value="NZ_BAAAJF010000015.1"/>
</dbReference>
<keyword evidence="2" id="KW-1185">Reference proteome</keyword>
<sequence length="339" mass="35046">MTAVAAPPRLAAVAFGAEPGAPVRVRPGETALDRWHVAVALGGQGRYAAAAAVLEPLLVRPGVPVAVAAHAAVTLAAHRRQLGGHVAARPYDALGLRLACSVRDDPRGLALAARVDALVGLAADAVGTAAPETAKRLLYRANELLERANAQVTVNDGGEHSDWAAVGDEARSNWSWRPSVRLGWVRAELALACGDAAGAVEPARAAMELARVSGSVRHVLKSRIVLAVAEAAAGASSTKAVAELDAAAESAGQYQLLPLVWPARLAAADLLEHGATVARDANDGVTKISQEAVSDRVDGAARRRHAALATLSVIQQRADPIGRRLLGESYRVPAPPPVM</sequence>
<evidence type="ECO:0000313" key="2">
    <source>
        <dbReference type="Proteomes" id="UP001299970"/>
    </source>
</evidence>
<dbReference type="EMBL" id="JAKXMK010000012">
    <property type="protein sequence ID" value="MCH6167254.1"/>
    <property type="molecule type" value="Genomic_DNA"/>
</dbReference>